<dbReference type="Proteomes" id="UP001230986">
    <property type="component" value="Unassembled WGS sequence"/>
</dbReference>
<keyword evidence="1" id="KW-0472">Membrane</keyword>
<feature type="domain" description="DUF7305" evidence="2">
    <location>
        <begin position="379"/>
        <end position="467"/>
    </location>
</feature>
<accession>A0ABT7M0P8</accession>
<name>A0ABT7M0P8_9CYAN</name>
<dbReference type="Pfam" id="PF23981">
    <property type="entry name" value="DUF7305"/>
    <property type="match status" value="1"/>
</dbReference>
<keyword evidence="1" id="KW-0812">Transmembrane</keyword>
<evidence type="ECO:0000313" key="3">
    <source>
        <dbReference type="EMBL" id="MDL5057829.1"/>
    </source>
</evidence>
<dbReference type="EMBL" id="JASVEJ010000039">
    <property type="protein sequence ID" value="MDL5057829.1"/>
    <property type="molecule type" value="Genomic_DNA"/>
</dbReference>
<organism evidence="3 4">
    <name type="scientific">Geitlerinema calcuttense NRMC-F 0142</name>
    <dbReference type="NCBI Taxonomy" id="2922238"/>
    <lineage>
        <taxon>Bacteria</taxon>
        <taxon>Bacillati</taxon>
        <taxon>Cyanobacteriota</taxon>
        <taxon>Cyanophyceae</taxon>
        <taxon>Geitlerinematales</taxon>
        <taxon>Geitlerinemataceae</taxon>
        <taxon>Geitlerinema</taxon>
    </lineage>
</organism>
<proteinExistence type="predicted"/>
<dbReference type="InterPro" id="IPR055729">
    <property type="entry name" value="DUF7305"/>
</dbReference>
<keyword evidence="4" id="KW-1185">Reference proteome</keyword>
<evidence type="ECO:0000259" key="2">
    <source>
        <dbReference type="Pfam" id="PF23981"/>
    </source>
</evidence>
<sequence>MKTHPIPTHGSTVIVVLTMSVALTILATSILQIMSATLMSGYRYVPFTQALFTAEAGADFAWSEVNKATKLIPGAGEPFSGTNWTKTVTGTGTVWTLTSNALTSLFAGNEGASLYNVTVYTPNTAAPYDGDYVIEATGIVNAAPKMGQSEVRRTVKLYLEPEVTPVVNLIGLFGKIGVINNGNAGTIMSYNSQNGLVLPGQTDDYRHWGDVGSLASFTNAVSAGNMNIYGSISTGPGGTVGTNNNFNMYSGSDRTNGISDNLTATIPDVHLPDDYSGSPILLNNSGTAGANGGTVDYKMASGQSISTLTVTGSGVVRIWAPSGIKMAGGSKITISPSTYIVTNSTSTVITTNSFKSKGKTYTEISTNNVVSGTTNYNDLRVEFYVEDEIKIAGNGLANANGRPQNAYFYGLTNCTSVDLGGTPKIVGVFYAPQADLKIRGTADFYGSAVANQITIQGNYFVGIDESLFGDDSGQEIPGRYVLTKWEEN</sequence>
<keyword evidence="1" id="KW-1133">Transmembrane helix</keyword>
<reference evidence="3 4" key="1">
    <citation type="submission" date="2023-06" db="EMBL/GenBank/DDBJ databases">
        <title>Whole genome sequence of Oscillatoria calcuttensis NRMC-F 0142.</title>
        <authorList>
            <person name="Shakena Fathima T."/>
            <person name="Muralitharan G."/>
            <person name="Thajuddin N."/>
        </authorList>
    </citation>
    <scope>NUCLEOTIDE SEQUENCE [LARGE SCALE GENOMIC DNA]</scope>
    <source>
        <strain evidence="3 4">NRMC-F 0142</strain>
    </source>
</reference>
<dbReference type="RefSeq" id="WP_285965263.1">
    <property type="nucleotide sequence ID" value="NZ_JASVEJ010000039.1"/>
</dbReference>
<feature type="transmembrane region" description="Helical" evidence="1">
    <location>
        <begin position="12"/>
        <end position="34"/>
    </location>
</feature>
<protein>
    <recommendedName>
        <fullName evidence="2">DUF7305 domain-containing protein</fullName>
    </recommendedName>
</protein>
<gene>
    <name evidence="3" type="ORF">QQ055_10240</name>
</gene>
<evidence type="ECO:0000313" key="4">
    <source>
        <dbReference type="Proteomes" id="UP001230986"/>
    </source>
</evidence>
<comment type="caution">
    <text evidence="3">The sequence shown here is derived from an EMBL/GenBank/DDBJ whole genome shotgun (WGS) entry which is preliminary data.</text>
</comment>
<evidence type="ECO:0000256" key="1">
    <source>
        <dbReference type="SAM" id="Phobius"/>
    </source>
</evidence>